<evidence type="ECO:0000313" key="3">
    <source>
        <dbReference type="EMBL" id="MCW3160802.1"/>
    </source>
</evidence>
<feature type="transmembrane region" description="Helical" evidence="1">
    <location>
        <begin position="85"/>
        <end position="109"/>
    </location>
</feature>
<accession>A0ABT3HLY2</accession>
<keyword evidence="1" id="KW-0812">Transmembrane</keyword>
<dbReference type="Proteomes" id="UP001163719">
    <property type="component" value="Unassembled WGS sequence"/>
</dbReference>
<dbReference type="Pfam" id="PF05569">
    <property type="entry name" value="Peptidase_M56"/>
    <property type="match status" value="1"/>
</dbReference>
<dbReference type="PANTHER" id="PTHR34978:SF3">
    <property type="entry name" value="SLR0241 PROTEIN"/>
    <property type="match status" value="1"/>
</dbReference>
<sequence>MELIIFKIILCSSLLIGLYYIFLEKEKMHQFNRFFLISSLLFSLVAPFVSIKTEIPKSVSNPKILFEETTQQVLNLTSKEETFSWIYLIGIIYGTITLILLTKIIVSVIKIKKIKGKKIAYQSVNIIITKQQLPPFTFWKTIYLSENYFVNNKIDERVFLHEKSHLEQKHSMDLLFIEFLKAIMWFNPALYFYKKAIITNHEFLADETVLKSNFNVKEYQTLILDEIISSQNYSLTHTFNFNNTKKRFIMMNRKKSNLTGIKKIISIPVLIIAFGLFVQKTYANAPVTQITKHIQPQKTQNIPSPSIQERLDEEKQLIENKEVKYTNDEKEILDTIRPNHKTHTKEEAQSIQGNPAENPENNANFVQAEYPLGMNVLRNEVAQNFNTKNIEGIKKGVLKSTAFISIDKEGKIKTVSVTGNNEAMNTELGRTILAVTKDTPWKPATQDGQPVDTRFTLPVTMSFE</sequence>
<protein>
    <submittedName>
        <fullName evidence="3">M56 family metallopeptidase</fullName>
    </submittedName>
</protein>
<feature type="domain" description="Peptidase M56" evidence="2">
    <location>
        <begin position="124"/>
        <end position="250"/>
    </location>
</feature>
<dbReference type="RefSeq" id="WP_264742748.1">
    <property type="nucleotide sequence ID" value="NZ_JAPDHV010000002.1"/>
</dbReference>
<reference evidence="3" key="1">
    <citation type="submission" date="2022-10" db="EMBL/GenBank/DDBJ databases">
        <title>Chryseobacterium babae sp. nov. isolated from the gut of the beetle Oryctes rhinoceros, and Chryseobacterium kimseyorum sp. nov., isolated from a stick insect rearing cage.</title>
        <authorList>
            <person name="Shelomi M."/>
            <person name="Han C.-J."/>
            <person name="Chen W.-M."/>
            <person name="Chen H.-K."/>
            <person name="Liaw S.-J."/>
            <person name="Muhle E."/>
            <person name="Clermont D."/>
        </authorList>
    </citation>
    <scope>NUCLEOTIDE SEQUENCE</scope>
    <source>
        <strain evidence="3">WLa1L2M3</strain>
    </source>
</reference>
<feature type="transmembrane region" description="Helical" evidence="1">
    <location>
        <begin position="34"/>
        <end position="51"/>
    </location>
</feature>
<keyword evidence="1" id="KW-1133">Transmembrane helix</keyword>
<evidence type="ECO:0000259" key="2">
    <source>
        <dbReference type="Pfam" id="PF05569"/>
    </source>
</evidence>
<dbReference type="CDD" id="cd07341">
    <property type="entry name" value="M56_BlaR1_MecR1_like"/>
    <property type="match status" value="1"/>
</dbReference>
<keyword evidence="1" id="KW-0472">Membrane</keyword>
<feature type="transmembrane region" description="Helical" evidence="1">
    <location>
        <begin position="260"/>
        <end position="278"/>
    </location>
</feature>
<gene>
    <name evidence="3" type="ORF">OH806_05915</name>
</gene>
<dbReference type="InterPro" id="IPR052173">
    <property type="entry name" value="Beta-lactam_resp_regulator"/>
</dbReference>
<proteinExistence type="predicted"/>
<dbReference type="EMBL" id="JAPDHV010000002">
    <property type="protein sequence ID" value="MCW3160802.1"/>
    <property type="molecule type" value="Genomic_DNA"/>
</dbReference>
<keyword evidence="4" id="KW-1185">Reference proteome</keyword>
<feature type="transmembrane region" description="Helical" evidence="1">
    <location>
        <begin position="6"/>
        <end position="22"/>
    </location>
</feature>
<comment type="caution">
    <text evidence="3">The sequence shown here is derived from an EMBL/GenBank/DDBJ whole genome shotgun (WGS) entry which is preliminary data.</text>
</comment>
<evidence type="ECO:0000256" key="1">
    <source>
        <dbReference type="SAM" id="Phobius"/>
    </source>
</evidence>
<dbReference type="PANTHER" id="PTHR34978">
    <property type="entry name" value="POSSIBLE SENSOR-TRANSDUCER PROTEIN BLAR"/>
    <property type="match status" value="1"/>
</dbReference>
<name>A0ABT3HLY2_9FLAO</name>
<evidence type="ECO:0000313" key="4">
    <source>
        <dbReference type="Proteomes" id="UP001163719"/>
    </source>
</evidence>
<dbReference type="InterPro" id="IPR008756">
    <property type="entry name" value="Peptidase_M56"/>
</dbReference>
<organism evidence="3 4">
    <name type="scientific">Chryseobacterium oryctis</name>
    <dbReference type="NCBI Taxonomy" id="2952618"/>
    <lineage>
        <taxon>Bacteria</taxon>
        <taxon>Pseudomonadati</taxon>
        <taxon>Bacteroidota</taxon>
        <taxon>Flavobacteriia</taxon>
        <taxon>Flavobacteriales</taxon>
        <taxon>Weeksellaceae</taxon>
        <taxon>Chryseobacterium group</taxon>
        <taxon>Chryseobacterium</taxon>
    </lineage>
</organism>
<dbReference type="Gene3D" id="3.30.1150.10">
    <property type="match status" value="1"/>
</dbReference>